<keyword evidence="4" id="KW-0949">S-adenosyl-L-methionine</keyword>
<organism evidence="6 7">
    <name type="scientific">Variovorax ureilyticus</name>
    <dbReference type="NCBI Taxonomy" id="1836198"/>
    <lineage>
        <taxon>Bacteria</taxon>
        <taxon>Pseudomonadati</taxon>
        <taxon>Pseudomonadota</taxon>
        <taxon>Betaproteobacteria</taxon>
        <taxon>Burkholderiales</taxon>
        <taxon>Comamonadaceae</taxon>
        <taxon>Variovorax</taxon>
    </lineage>
</organism>
<comment type="caution">
    <text evidence="6">The sequence shown here is derived from an EMBL/GenBank/DDBJ whole genome shotgun (WGS) entry which is preliminary data.</text>
</comment>
<dbReference type="InterPro" id="IPR050723">
    <property type="entry name" value="CFA/CMAS"/>
</dbReference>
<gene>
    <name evidence="6" type="ORF">WKW77_30930</name>
</gene>
<dbReference type="CDD" id="cd02440">
    <property type="entry name" value="AdoMet_MTases"/>
    <property type="match status" value="1"/>
</dbReference>
<dbReference type="PANTHER" id="PTHR43667:SF2">
    <property type="entry name" value="FATTY ACID C-METHYL TRANSFERASE"/>
    <property type="match status" value="1"/>
</dbReference>
<evidence type="ECO:0000313" key="6">
    <source>
        <dbReference type="EMBL" id="MEJ8815514.1"/>
    </source>
</evidence>
<keyword evidence="3 6" id="KW-0808">Transferase</keyword>
<dbReference type="PIRSF" id="PIRSF003085">
    <property type="entry name" value="CMAS"/>
    <property type="match status" value="1"/>
</dbReference>
<evidence type="ECO:0000256" key="5">
    <source>
        <dbReference type="ARBA" id="ARBA00023098"/>
    </source>
</evidence>
<sequence length="413" mass="46146">MTTQGHPAAGATGPRSAASGSRHQGLLLAALDKYVQKGRIAFVMNGQSAVVGRGEELDVRVRVHSHDFYRKVICYGNLGLAEAFMAGDFDVDDEQLPQLLTLLLQSRLDAQLAHDLHFVIHYAWIRLMNFAVSRKTNVQRHYDIGAELFDAFLRDRYQVYSCGYAHSVGDDIDSLQRNKLERICQKLKLRSGHRMLDIGCGGAGLLIHAALNHGIRGVGITNSRAHHQLALRNIRAHGLEDRIAIEFGDFSGVAGKFDRVASVGMLEHVPPRTVSTFFRKVASVLTPGGWALVHAIGLNAAKNKHDPFIQKYIFPGSDTPKLSVMARNIEANHLAIIDVENIVRHYAITCRRWLEAFRCNRHTLDESYYDASFKRMWEYYLSCGIAAATAGNLAVYQLLFTGDYHAPYSFQRV</sequence>
<keyword evidence="7" id="KW-1185">Reference proteome</keyword>
<accession>A0ABU8VPD2</accession>
<comment type="similarity">
    <text evidence="1">Belongs to the CFA/CMAS family.</text>
</comment>
<dbReference type="Pfam" id="PF02353">
    <property type="entry name" value="CMAS"/>
    <property type="match status" value="1"/>
</dbReference>
<name>A0ABU8VPD2_9BURK</name>
<keyword evidence="2 6" id="KW-0489">Methyltransferase</keyword>
<dbReference type="EMBL" id="JBBKZU010000021">
    <property type="protein sequence ID" value="MEJ8815514.1"/>
    <property type="molecule type" value="Genomic_DNA"/>
</dbReference>
<evidence type="ECO:0000313" key="7">
    <source>
        <dbReference type="Proteomes" id="UP001365846"/>
    </source>
</evidence>
<dbReference type="Proteomes" id="UP001365846">
    <property type="component" value="Unassembled WGS sequence"/>
</dbReference>
<dbReference type="PANTHER" id="PTHR43667">
    <property type="entry name" value="CYCLOPROPANE-FATTY-ACYL-PHOSPHOLIPID SYNTHASE"/>
    <property type="match status" value="1"/>
</dbReference>
<protein>
    <submittedName>
        <fullName evidence="6">Cyclopropane-fatty-acyl-phospholipid synthase family protein</fullName>
        <ecNumber evidence="6">2.1.1.-</ecNumber>
    </submittedName>
</protein>
<evidence type="ECO:0000256" key="3">
    <source>
        <dbReference type="ARBA" id="ARBA00022679"/>
    </source>
</evidence>
<dbReference type="SUPFAM" id="SSF53335">
    <property type="entry name" value="S-adenosyl-L-methionine-dependent methyltransferases"/>
    <property type="match status" value="1"/>
</dbReference>
<keyword evidence="5" id="KW-0443">Lipid metabolism</keyword>
<dbReference type="GO" id="GO:0008168">
    <property type="term" value="F:methyltransferase activity"/>
    <property type="evidence" value="ECO:0007669"/>
    <property type="project" value="UniProtKB-KW"/>
</dbReference>
<evidence type="ECO:0000256" key="4">
    <source>
        <dbReference type="ARBA" id="ARBA00022691"/>
    </source>
</evidence>
<dbReference type="EC" id="2.1.1.-" evidence="6"/>
<proteinExistence type="inferred from homology"/>
<reference evidence="6 7" key="1">
    <citation type="submission" date="2024-03" db="EMBL/GenBank/DDBJ databases">
        <title>Novel species of the genus Variovorax.</title>
        <authorList>
            <person name="Liu Q."/>
            <person name="Xin Y.-H."/>
        </authorList>
    </citation>
    <scope>NUCLEOTIDE SEQUENCE [LARGE SCALE GENOMIC DNA]</scope>
    <source>
        <strain evidence="6 7">KACC 18899</strain>
    </source>
</reference>
<dbReference type="InterPro" id="IPR003333">
    <property type="entry name" value="CMAS"/>
</dbReference>
<evidence type="ECO:0000256" key="2">
    <source>
        <dbReference type="ARBA" id="ARBA00022603"/>
    </source>
</evidence>
<dbReference type="Gene3D" id="3.40.50.150">
    <property type="entry name" value="Vaccinia Virus protein VP39"/>
    <property type="match status" value="1"/>
</dbReference>
<dbReference type="RefSeq" id="WP_340360720.1">
    <property type="nucleotide sequence ID" value="NZ_JBBKZU010000021.1"/>
</dbReference>
<dbReference type="GO" id="GO:0032259">
    <property type="term" value="P:methylation"/>
    <property type="evidence" value="ECO:0007669"/>
    <property type="project" value="UniProtKB-KW"/>
</dbReference>
<evidence type="ECO:0000256" key="1">
    <source>
        <dbReference type="ARBA" id="ARBA00010815"/>
    </source>
</evidence>
<dbReference type="InterPro" id="IPR029063">
    <property type="entry name" value="SAM-dependent_MTases_sf"/>
</dbReference>